<feature type="domain" description="Nudix hydrolase" evidence="7">
    <location>
        <begin position="27"/>
        <end position="164"/>
    </location>
</feature>
<dbReference type="PANTHER" id="PTHR12992">
    <property type="entry name" value="NUDIX HYDROLASE"/>
    <property type="match status" value="1"/>
</dbReference>
<keyword evidence="3" id="KW-0479">Metal-binding</keyword>
<evidence type="ECO:0000313" key="8">
    <source>
        <dbReference type="EMBL" id="MFC4699200.1"/>
    </source>
</evidence>
<protein>
    <submittedName>
        <fullName evidence="8">CoA pyrophosphatase</fullName>
    </submittedName>
</protein>
<comment type="cofactor">
    <cofactor evidence="1">
        <name>Mn(2+)</name>
        <dbReference type="ChEBI" id="CHEBI:29035"/>
    </cofactor>
</comment>
<dbReference type="CDD" id="cd03426">
    <property type="entry name" value="NUDIX_CoAse_Nudt7"/>
    <property type="match status" value="1"/>
</dbReference>
<keyword evidence="9" id="KW-1185">Reference proteome</keyword>
<evidence type="ECO:0000256" key="2">
    <source>
        <dbReference type="ARBA" id="ARBA00001946"/>
    </source>
</evidence>
<dbReference type="EMBL" id="JBHSGU010000002">
    <property type="protein sequence ID" value="MFC4699200.1"/>
    <property type="molecule type" value="Genomic_DNA"/>
</dbReference>
<keyword evidence="4" id="KW-0378">Hydrolase</keyword>
<dbReference type="InterPro" id="IPR015797">
    <property type="entry name" value="NUDIX_hydrolase-like_dom_sf"/>
</dbReference>
<reference evidence="9" key="1">
    <citation type="journal article" date="2019" name="Int. J. Syst. Evol. Microbiol.">
        <title>The Global Catalogue of Microorganisms (GCM) 10K type strain sequencing project: providing services to taxonomists for standard genome sequencing and annotation.</title>
        <authorList>
            <consortium name="The Broad Institute Genomics Platform"/>
            <consortium name="The Broad Institute Genome Sequencing Center for Infectious Disease"/>
            <person name="Wu L."/>
            <person name="Ma J."/>
        </authorList>
    </citation>
    <scope>NUCLEOTIDE SEQUENCE [LARGE SCALE GENOMIC DNA]</scope>
    <source>
        <strain evidence="9">KACC 12507</strain>
    </source>
</reference>
<comment type="cofactor">
    <cofactor evidence="2">
        <name>Mg(2+)</name>
        <dbReference type="ChEBI" id="CHEBI:18420"/>
    </cofactor>
</comment>
<name>A0ABV9LTM8_9ALTE</name>
<evidence type="ECO:0000256" key="3">
    <source>
        <dbReference type="ARBA" id="ARBA00022723"/>
    </source>
</evidence>
<dbReference type="Proteomes" id="UP001595897">
    <property type="component" value="Unassembled WGS sequence"/>
</dbReference>
<dbReference type="SUPFAM" id="SSF55811">
    <property type="entry name" value="Nudix"/>
    <property type="match status" value="1"/>
</dbReference>
<organism evidence="8 9">
    <name type="scientific">Glaciecola siphonariae</name>
    <dbReference type="NCBI Taxonomy" id="521012"/>
    <lineage>
        <taxon>Bacteria</taxon>
        <taxon>Pseudomonadati</taxon>
        <taxon>Pseudomonadota</taxon>
        <taxon>Gammaproteobacteria</taxon>
        <taxon>Alteromonadales</taxon>
        <taxon>Alteromonadaceae</taxon>
        <taxon>Glaciecola</taxon>
    </lineage>
</organism>
<evidence type="ECO:0000313" key="9">
    <source>
        <dbReference type="Proteomes" id="UP001595897"/>
    </source>
</evidence>
<evidence type="ECO:0000256" key="1">
    <source>
        <dbReference type="ARBA" id="ARBA00001936"/>
    </source>
</evidence>
<accession>A0ABV9LTM8</accession>
<keyword evidence="5" id="KW-0460">Magnesium</keyword>
<dbReference type="InterPro" id="IPR045121">
    <property type="entry name" value="CoAse"/>
</dbReference>
<sequence length="196" mass="21925">MKELDFLAAFNQPWHVERDAGEPFPGSQRPAAVLICLNPTPQGLCVIFTQRAGHLKHHAGQISFPGGKAEDNDMGLVHTAYREAQEEIGLAPEQLKLIGRLPPYRTISGFAVTPIVAKHRSGVKVPNDLIIDANEVGEAFQVPLSFLMDKNNYFIHQINRGELQFPVYYITYQQHVIWGATAGMMALLRDHILYHS</sequence>
<evidence type="ECO:0000256" key="4">
    <source>
        <dbReference type="ARBA" id="ARBA00022801"/>
    </source>
</evidence>
<dbReference type="PROSITE" id="PS51462">
    <property type="entry name" value="NUDIX"/>
    <property type="match status" value="1"/>
</dbReference>
<dbReference type="InterPro" id="IPR000086">
    <property type="entry name" value="NUDIX_hydrolase_dom"/>
</dbReference>
<evidence type="ECO:0000259" key="7">
    <source>
        <dbReference type="PROSITE" id="PS51462"/>
    </source>
</evidence>
<dbReference type="RefSeq" id="WP_382405955.1">
    <property type="nucleotide sequence ID" value="NZ_JBHSGU010000002.1"/>
</dbReference>
<dbReference type="PANTHER" id="PTHR12992:SF11">
    <property type="entry name" value="MITOCHONDRIAL COENZYME A DIPHOSPHATASE NUDT8"/>
    <property type="match status" value="1"/>
</dbReference>
<dbReference type="Pfam" id="PF00293">
    <property type="entry name" value="NUDIX"/>
    <property type="match status" value="1"/>
</dbReference>
<keyword evidence="6" id="KW-0464">Manganese</keyword>
<proteinExistence type="predicted"/>
<dbReference type="Gene3D" id="3.90.79.10">
    <property type="entry name" value="Nucleoside Triphosphate Pyrophosphohydrolase"/>
    <property type="match status" value="1"/>
</dbReference>
<evidence type="ECO:0000256" key="6">
    <source>
        <dbReference type="ARBA" id="ARBA00023211"/>
    </source>
</evidence>
<evidence type="ECO:0000256" key="5">
    <source>
        <dbReference type="ARBA" id="ARBA00022842"/>
    </source>
</evidence>
<comment type="caution">
    <text evidence="8">The sequence shown here is derived from an EMBL/GenBank/DDBJ whole genome shotgun (WGS) entry which is preliminary data.</text>
</comment>
<gene>
    <name evidence="8" type="ORF">ACFO4O_03395</name>
</gene>
<dbReference type="NCBIfam" id="NF007980">
    <property type="entry name" value="PRK10707.1"/>
    <property type="match status" value="1"/>
</dbReference>